<feature type="transmembrane region" description="Helical" evidence="9">
    <location>
        <begin position="800"/>
        <end position="820"/>
    </location>
</feature>
<feature type="transmembrane region" description="Helical" evidence="9">
    <location>
        <begin position="405"/>
        <end position="429"/>
    </location>
</feature>
<dbReference type="GO" id="GO:0005886">
    <property type="term" value="C:plasma membrane"/>
    <property type="evidence" value="ECO:0007669"/>
    <property type="project" value="TreeGrafter"/>
</dbReference>
<keyword evidence="8 9" id="KW-0472">Membrane</keyword>
<feature type="transmembrane region" description="Helical" evidence="9">
    <location>
        <begin position="538"/>
        <end position="557"/>
    </location>
</feature>
<comment type="subcellular location">
    <subcellularLocation>
        <location evidence="1">Membrane</location>
        <topology evidence="1">Multi-pass membrane protein</topology>
    </subcellularLocation>
</comment>
<comment type="function">
    <text evidence="9">Essential component of the vacuolar proton pump (V-ATPase), a multimeric enzyme that catalyzes the translocation of protons across the membranes. Required for assembly and activity of the V-ATPase.</text>
</comment>
<dbReference type="GO" id="GO:0046961">
    <property type="term" value="F:proton-transporting ATPase activity, rotational mechanism"/>
    <property type="evidence" value="ECO:0007669"/>
    <property type="project" value="InterPro"/>
</dbReference>
<dbReference type="Pfam" id="PF01496">
    <property type="entry name" value="V_ATPase_I"/>
    <property type="match status" value="1"/>
</dbReference>
<evidence type="ECO:0000256" key="10">
    <source>
        <dbReference type="SAM" id="Coils"/>
    </source>
</evidence>
<evidence type="ECO:0000256" key="6">
    <source>
        <dbReference type="ARBA" id="ARBA00022989"/>
    </source>
</evidence>
<feature type="transmembrane region" description="Helical" evidence="9">
    <location>
        <begin position="767"/>
        <end position="788"/>
    </location>
</feature>
<dbReference type="InterPro" id="IPR002490">
    <property type="entry name" value="V-ATPase_116kDa_su"/>
</dbReference>
<feature type="coiled-coil region" evidence="10">
    <location>
        <begin position="58"/>
        <end position="128"/>
    </location>
</feature>
<dbReference type="EMBL" id="JAEAOA010001694">
    <property type="protein sequence ID" value="KAK3579534.1"/>
    <property type="molecule type" value="Genomic_DNA"/>
</dbReference>
<dbReference type="GO" id="GO:0000220">
    <property type="term" value="C:vacuolar proton-transporting V-type ATPase, V0 domain"/>
    <property type="evidence" value="ECO:0007669"/>
    <property type="project" value="InterPro"/>
</dbReference>
<dbReference type="GO" id="GO:0051117">
    <property type="term" value="F:ATPase binding"/>
    <property type="evidence" value="ECO:0007669"/>
    <property type="project" value="TreeGrafter"/>
</dbReference>
<dbReference type="PANTHER" id="PTHR11629">
    <property type="entry name" value="VACUOLAR PROTON ATPASES"/>
    <property type="match status" value="1"/>
</dbReference>
<evidence type="ECO:0000256" key="4">
    <source>
        <dbReference type="ARBA" id="ARBA00022692"/>
    </source>
</evidence>
<dbReference type="AlphaFoldDB" id="A0AAE0RTW3"/>
<keyword evidence="4 9" id="KW-0812">Transmembrane</keyword>
<dbReference type="GO" id="GO:0007035">
    <property type="term" value="P:vacuolar acidification"/>
    <property type="evidence" value="ECO:0007669"/>
    <property type="project" value="TreeGrafter"/>
</dbReference>
<organism evidence="11 12">
    <name type="scientific">Potamilus streckersoni</name>
    <dbReference type="NCBI Taxonomy" id="2493646"/>
    <lineage>
        <taxon>Eukaryota</taxon>
        <taxon>Metazoa</taxon>
        <taxon>Spiralia</taxon>
        <taxon>Lophotrochozoa</taxon>
        <taxon>Mollusca</taxon>
        <taxon>Bivalvia</taxon>
        <taxon>Autobranchia</taxon>
        <taxon>Heteroconchia</taxon>
        <taxon>Palaeoheterodonta</taxon>
        <taxon>Unionida</taxon>
        <taxon>Unionoidea</taxon>
        <taxon>Unionidae</taxon>
        <taxon>Ambleminae</taxon>
        <taxon>Lampsilini</taxon>
        <taxon>Potamilus</taxon>
    </lineage>
</organism>
<comment type="similarity">
    <text evidence="2 9">Belongs to the V-ATPase 116 kDa subunit family.</text>
</comment>
<evidence type="ECO:0000313" key="11">
    <source>
        <dbReference type="EMBL" id="KAK3579534.1"/>
    </source>
</evidence>
<keyword evidence="3 9" id="KW-0813">Transport</keyword>
<gene>
    <name evidence="11" type="ORF">CHS0354_028366</name>
</gene>
<proteinExistence type="inferred from homology"/>
<name>A0AAE0RTW3_9BIVA</name>
<protein>
    <recommendedName>
        <fullName evidence="9">V-type proton ATPase subunit a</fullName>
    </recommendedName>
</protein>
<evidence type="ECO:0000256" key="3">
    <source>
        <dbReference type="ARBA" id="ARBA00022448"/>
    </source>
</evidence>
<keyword evidence="6 9" id="KW-1133">Transmembrane helix</keyword>
<evidence type="ECO:0000256" key="2">
    <source>
        <dbReference type="ARBA" id="ARBA00009904"/>
    </source>
</evidence>
<keyword evidence="7 9" id="KW-0406">Ion transport</keyword>
<comment type="caution">
    <text evidence="11">The sequence shown here is derived from an EMBL/GenBank/DDBJ whole genome shotgun (WGS) entry which is preliminary data.</text>
</comment>
<evidence type="ECO:0000313" key="12">
    <source>
        <dbReference type="Proteomes" id="UP001195483"/>
    </source>
</evidence>
<dbReference type="PANTHER" id="PTHR11629:SF63">
    <property type="entry name" value="V-TYPE PROTON ATPASE SUBUNIT A"/>
    <property type="match status" value="1"/>
</dbReference>
<accession>A0AAE0RTW3</accession>
<keyword evidence="12" id="KW-1185">Reference proteome</keyword>
<evidence type="ECO:0000256" key="8">
    <source>
        <dbReference type="ARBA" id="ARBA00023136"/>
    </source>
</evidence>
<evidence type="ECO:0000256" key="5">
    <source>
        <dbReference type="ARBA" id="ARBA00022781"/>
    </source>
</evidence>
<keyword evidence="10" id="KW-0175">Coiled coil</keyword>
<evidence type="ECO:0000256" key="7">
    <source>
        <dbReference type="ARBA" id="ARBA00023065"/>
    </source>
</evidence>
<feature type="transmembrane region" description="Helical" evidence="9">
    <location>
        <begin position="569"/>
        <end position="589"/>
    </location>
</feature>
<reference evidence="11" key="1">
    <citation type="journal article" date="2021" name="Genome Biol. Evol.">
        <title>A High-Quality Reference Genome for a Parasitic Bivalve with Doubly Uniparental Inheritance (Bivalvia: Unionida).</title>
        <authorList>
            <person name="Smith C.H."/>
        </authorList>
    </citation>
    <scope>NUCLEOTIDE SEQUENCE</scope>
    <source>
        <strain evidence="11">CHS0354</strain>
    </source>
</reference>
<evidence type="ECO:0000256" key="9">
    <source>
        <dbReference type="RuleBase" id="RU361189"/>
    </source>
</evidence>
<feature type="transmembrane region" description="Helical" evidence="9">
    <location>
        <begin position="655"/>
        <end position="676"/>
    </location>
</feature>
<reference evidence="11" key="2">
    <citation type="journal article" date="2021" name="Genome Biol. Evol.">
        <title>Developing a high-quality reference genome for a parasitic bivalve with doubly uniparental inheritance (Bivalvia: Unionida).</title>
        <authorList>
            <person name="Smith C.H."/>
        </authorList>
    </citation>
    <scope>NUCLEOTIDE SEQUENCE</scope>
    <source>
        <strain evidence="11">CHS0354</strain>
        <tissue evidence="11">Mantle</tissue>
    </source>
</reference>
<dbReference type="Proteomes" id="UP001195483">
    <property type="component" value="Unassembled WGS sequence"/>
</dbReference>
<keyword evidence="5 9" id="KW-0375">Hydrogen ion transport</keyword>
<dbReference type="InterPro" id="IPR026028">
    <property type="entry name" value="V-type_ATPase_116kDa_su_euka"/>
</dbReference>
<feature type="transmembrane region" description="Helical" evidence="9">
    <location>
        <begin position="450"/>
        <end position="468"/>
    </location>
</feature>
<evidence type="ECO:0000256" key="1">
    <source>
        <dbReference type="ARBA" id="ARBA00004141"/>
    </source>
</evidence>
<sequence length="864" mass="99015">MGHLFRSEEMSLCQIFLQSEAAYACVSELGELGLVQFKDLNPDVNAFQRKFVSEIMRCEEMERKLRYIEKELKKEGLKIPESFDNPKAPAPKEMVDLEATFEKIESELREVNTNAEALKRNYLELTELQEVLRVTQNFFRQHGSDRHNIIDDAQQALVNIQEDRSGSTAVQLGFIAGVMQRIKIPAFERMLWFACRGNVFLKYEEIERALEDPHTGDEIHKMVFIVFFQGEQLKARVRKICEGFRADLYPCPETGQERAEMLNGVSTRLEDLHTVLQQTGQHRHRVLQNSQKEIHNWIIKAKKIKAIYHTLNMCNFDVSHNSLIAECWAPVRVLDQVQNALQHGTELSGSNMPSILHRMKTRETPPTYNKTNKFTKVFQSIVNAYGVAAYREVNPAVYTIISFPFLFAIMFGDMGHGALMFLFGLTLIIKEKELLAKKIDDEITKTFISGRYIIMMMGLFSVYTGFIYNDIFSKSFNIFGTSWHSNYTDDDMKAVNLQMKPETCFDKGGPYPMGLDPVWQGSGNKITFTNSFKMKLSVIFGILQMLVGVMLSIINHIHFRRWLNVICEFFPQLLFLGCLFGYLVAIIFFKWVVYTAECTQCAPSLLIHFINMFLVKYDAPKNETIAYQCTASVTSDQVGCNSQTLFYRGQQSVQIALLLTALFCVPCMLFIKPFVLRAQNNAKLRRKAQLHAVSQTSLVHDEQDPSVDVVQTGDVAVTINGEADTKAAHHEEDEEEFEFSEVFIHQAIHTIEYCLGCISHTASYLRLWALSLAHAQLSEVLWGMLFKFSLAMDLKYVGSIIIWADFAVFASLTVAILLMMEGMSAFLHTLRLHWVEFQSKFYAGTGYLFEPFHFKEQMVPTLEE</sequence>
<dbReference type="PIRSF" id="PIRSF001293">
    <property type="entry name" value="ATP6V0A1"/>
    <property type="match status" value="1"/>
</dbReference>
<reference evidence="11" key="3">
    <citation type="submission" date="2023-05" db="EMBL/GenBank/DDBJ databases">
        <authorList>
            <person name="Smith C.H."/>
        </authorList>
    </citation>
    <scope>NUCLEOTIDE SEQUENCE</scope>
    <source>
        <strain evidence="11">CHS0354</strain>
        <tissue evidence="11">Mantle</tissue>
    </source>
</reference>